<keyword evidence="3" id="KW-1185">Reference proteome</keyword>
<feature type="compositionally biased region" description="Polar residues" evidence="1">
    <location>
        <begin position="68"/>
        <end position="78"/>
    </location>
</feature>
<protein>
    <submittedName>
        <fullName evidence="2">Uncharacterized protein</fullName>
    </submittedName>
</protein>
<dbReference type="AlphaFoldDB" id="A0A5N4C3S3"/>
<comment type="caution">
    <text evidence="2">The sequence shown here is derived from an EMBL/GenBank/DDBJ whole genome shotgun (WGS) entry which is preliminary data.</text>
</comment>
<evidence type="ECO:0000256" key="1">
    <source>
        <dbReference type="SAM" id="MobiDB-lite"/>
    </source>
</evidence>
<feature type="region of interest" description="Disordered" evidence="1">
    <location>
        <begin position="58"/>
        <end position="78"/>
    </location>
</feature>
<accession>A0A5N4C3S3</accession>
<name>A0A5N4C3S3_CAMDR</name>
<gene>
    <name evidence="2" type="ORF">Cadr_000002678</name>
</gene>
<sequence>MGACLCLEISQVRRLAGAACPSMVSQSHDTVDLGRKRWGQLPTPCFLPASLWRLEDTTEGQVGPDSYQPDSQIRNTPTGERVRDLAWWVLKGGPSVPV</sequence>
<reference evidence="2 3" key="1">
    <citation type="journal article" date="2019" name="Mol. Ecol. Resour.">
        <title>Improving Illumina assemblies with Hi-C and long reads: an example with the North African dromedary.</title>
        <authorList>
            <person name="Elbers J.P."/>
            <person name="Rogers M.F."/>
            <person name="Perelman P.L."/>
            <person name="Proskuryakova A.A."/>
            <person name="Serdyukova N.A."/>
            <person name="Johnson W.E."/>
            <person name="Horin P."/>
            <person name="Corander J."/>
            <person name="Murphy D."/>
            <person name="Burger P.A."/>
        </authorList>
    </citation>
    <scope>NUCLEOTIDE SEQUENCE [LARGE SCALE GENOMIC DNA]</scope>
    <source>
        <strain evidence="2">Drom800</strain>
        <tissue evidence="2">Blood</tissue>
    </source>
</reference>
<organism evidence="2 3">
    <name type="scientific">Camelus dromedarius</name>
    <name type="common">Dromedary</name>
    <name type="synonym">Arabian camel</name>
    <dbReference type="NCBI Taxonomy" id="9838"/>
    <lineage>
        <taxon>Eukaryota</taxon>
        <taxon>Metazoa</taxon>
        <taxon>Chordata</taxon>
        <taxon>Craniata</taxon>
        <taxon>Vertebrata</taxon>
        <taxon>Euteleostomi</taxon>
        <taxon>Mammalia</taxon>
        <taxon>Eutheria</taxon>
        <taxon>Laurasiatheria</taxon>
        <taxon>Artiodactyla</taxon>
        <taxon>Tylopoda</taxon>
        <taxon>Camelidae</taxon>
        <taxon>Camelus</taxon>
    </lineage>
</organism>
<dbReference type="EMBL" id="JWIN03000037">
    <property type="protein sequence ID" value="KAB1253533.1"/>
    <property type="molecule type" value="Genomic_DNA"/>
</dbReference>
<dbReference type="Proteomes" id="UP000299084">
    <property type="component" value="Unassembled WGS sequence"/>
</dbReference>
<proteinExistence type="predicted"/>
<evidence type="ECO:0000313" key="2">
    <source>
        <dbReference type="EMBL" id="KAB1253533.1"/>
    </source>
</evidence>
<evidence type="ECO:0000313" key="3">
    <source>
        <dbReference type="Proteomes" id="UP000299084"/>
    </source>
</evidence>